<reference evidence="2 3" key="1">
    <citation type="journal article" date="2021" name="BMC Biol.">
        <title>Horizontally acquired antibacterial genes associated with adaptive radiation of ladybird beetles.</title>
        <authorList>
            <person name="Li H.S."/>
            <person name="Tang X.F."/>
            <person name="Huang Y.H."/>
            <person name="Xu Z.Y."/>
            <person name="Chen M.L."/>
            <person name="Du X.Y."/>
            <person name="Qiu B.Y."/>
            <person name="Chen P.T."/>
            <person name="Zhang W."/>
            <person name="Slipinski A."/>
            <person name="Escalona H.E."/>
            <person name="Waterhouse R.M."/>
            <person name="Zwick A."/>
            <person name="Pang H."/>
        </authorList>
    </citation>
    <scope>NUCLEOTIDE SEQUENCE [LARGE SCALE GENOMIC DNA]</scope>
    <source>
        <strain evidence="2">SYSU2018</strain>
    </source>
</reference>
<name>A0ABD2MNT7_9CUCU</name>
<comment type="caution">
    <text evidence="2">The sequence shown here is derived from an EMBL/GenBank/DDBJ whole genome shotgun (WGS) entry which is preliminary data.</text>
</comment>
<proteinExistence type="predicted"/>
<evidence type="ECO:0000313" key="3">
    <source>
        <dbReference type="Proteomes" id="UP001516400"/>
    </source>
</evidence>
<dbReference type="Proteomes" id="UP001516400">
    <property type="component" value="Unassembled WGS sequence"/>
</dbReference>
<evidence type="ECO:0000313" key="2">
    <source>
        <dbReference type="EMBL" id="KAL3268059.1"/>
    </source>
</evidence>
<sequence>MLWTLFHYFKMQEIDCSKKNDSEMAPYISKYESPMSSRSTSPCVVENFISVKSETQNCSKYVSDDEISVGCPSPVNNSSHFNESRSRDPSPEYQINDCRCPESEVEDYFKPLKKLKMAEPDRQISPTMDVDEHSNSGVKSFSIMDILNHKPSKTQPTRIVRPWDIDPEMDTQQRLESLHRQLTVQKLALLRPDFAAFNASYASETASDRSSSVASDCCSPDIVSPSAQRQRPQGKQPGATPLDALFQMTSKTFDSSQGESSAGYSYKNHNHITKDRAWRIYTNTNVLYFPHLF</sequence>
<accession>A0ABD2MNT7</accession>
<dbReference type="EMBL" id="JABFTP020000021">
    <property type="protein sequence ID" value="KAL3268059.1"/>
    <property type="molecule type" value="Genomic_DNA"/>
</dbReference>
<feature type="region of interest" description="Disordered" evidence="1">
    <location>
        <begin position="209"/>
        <end position="241"/>
    </location>
</feature>
<keyword evidence="3" id="KW-1185">Reference proteome</keyword>
<organism evidence="2 3">
    <name type="scientific">Cryptolaemus montrouzieri</name>
    <dbReference type="NCBI Taxonomy" id="559131"/>
    <lineage>
        <taxon>Eukaryota</taxon>
        <taxon>Metazoa</taxon>
        <taxon>Ecdysozoa</taxon>
        <taxon>Arthropoda</taxon>
        <taxon>Hexapoda</taxon>
        <taxon>Insecta</taxon>
        <taxon>Pterygota</taxon>
        <taxon>Neoptera</taxon>
        <taxon>Endopterygota</taxon>
        <taxon>Coleoptera</taxon>
        <taxon>Polyphaga</taxon>
        <taxon>Cucujiformia</taxon>
        <taxon>Coccinelloidea</taxon>
        <taxon>Coccinellidae</taxon>
        <taxon>Scymninae</taxon>
        <taxon>Scymnini</taxon>
        <taxon>Cryptolaemus</taxon>
    </lineage>
</organism>
<dbReference type="AlphaFoldDB" id="A0ABD2MNT7"/>
<gene>
    <name evidence="2" type="ORF">HHI36_007188</name>
</gene>
<feature type="region of interest" description="Disordered" evidence="1">
    <location>
        <begin position="72"/>
        <end position="97"/>
    </location>
</feature>
<evidence type="ECO:0000256" key="1">
    <source>
        <dbReference type="SAM" id="MobiDB-lite"/>
    </source>
</evidence>
<protein>
    <submittedName>
        <fullName evidence="2">Uncharacterized protein</fullName>
    </submittedName>
</protein>